<evidence type="ECO:0000313" key="2">
    <source>
        <dbReference type="EMBL" id="KXA95981.1"/>
    </source>
</evidence>
<dbReference type="AlphaFoldDB" id="A0A656YX88"/>
<organism evidence="2 3">
    <name type="scientific">candidate division MSBL1 archaeon SCGC-AAA259J03</name>
    <dbReference type="NCBI Taxonomy" id="1698269"/>
    <lineage>
        <taxon>Archaea</taxon>
        <taxon>Methanobacteriati</taxon>
        <taxon>Methanobacteriota</taxon>
        <taxon>candidate division MSBL1</taxon>
    </lineage>
</organism>
<dbReference type="EMBL" id="LHXT01000142">
    <property type="protein sequence ID" value="KXA95981.1"/>
    <property type="molecule type" value="Genomic_DNA"/>
</dbReference>
<comment type="caution">
    <text evidence="2">The sequence shown here is derived from an EMBL/GenBank/DDBJ whole genome shotgun (WGS) entry which is preliminary data.</text>
</comment>
<dbReference type="Proteomes" id="UP000070257">
    <property type="component" value="Unassembled WGS sequence"/>
</dbReference>
<evidence type="ECO:0000313" key="3">
    <source>
        <dbReference type="Proteomes" id="UP000070257"/>
    </source>
</evidence>
<gene>
    <name evidence="2" type="ORF">AKJ39_05245</name>
</gene>
<name>A0A656YX88_9EURY</name>
<accession>A0A656YX88</accession>
<keyword evidence="3" id="KW-1185">Reference proteome</keyword>
<feature type="region of interest" description="Disordered" evidence="1">
    <location>
        <begin position="37"/>
        <end position="57"/>
    </location>
</feature>
<proteinExistence type="predicted"/>
<sequence length="82" mass="8900">MPIGKGRFQLLSETFTFIHPSQKRSLKGDTQASLVSEMSSFTDPAGKGARARRELTGSRVSDSREDLAEFLRVGLWGDGGGL</sequence>
<evidence type="ECO:0000256" key="1">
    <source>
        <dbReference type="SAM" id="MobiDB-lite"/>
    </source>
</evidence>
<reference evidence="2 3" key="1">
    <citation type="journal article" date="2016" name="Sci. Rep.">
        <title>Metabolic traits of an uncultured archaeal lineage -MSBL1- from brine pools of the Red Sea.</title>
        <authorList>
            <person name="Mwirichia R."/>
            <person name="Alam I."/>
            <person name="Rashid M."/>
            <person name="Vinu M."/>
            <person name="Ba-Alawi W."/>
            <person name="Anthony Kamau A."/>
            <person name="Kamanda Ngugi D."/>
            <person name="Goker M."/>
            <person name="Klenk H.P."/>
            <person name="Bajic V."/>
            <person name="Stingl U."/>
        </authorList>
    </citation>
    <scope>NUCLEOTIDE SEQUENCE [LARGE SCALE GENOMIC DNA]</scope>
    <source>
        <strain evidence="2">SCGC-AAA259J03</strain>
    </source>
</reference>
<protein>
    <submittedName>
        <fullName evidence="2">Uncharacterized protein</fullName>
    </submittedName>
</protein>